<feature type="transmembrane region" description="Helical" evidence="8">
    <location>
        <begin position="130"/>
        <end position="150"/>
    </location>
</feature>
<evidence type="ECO:0000256" key="4">
    <source>
        <dbReference type="ARBA" id="ARBA00022519"/>
    </source>
</evidence>
<dbReference type="Gene3D" id="1.10.3720.10">
    <property type="entry name" value="MetI-like"/>
    <property type="match status" value="1"/>
</dbReference>
<feature type="transmembrane region" description="Helical" evidence="8">
    <location>
        <begin position="61"/>
        <end position="85"/>
    </location>
</feature>
<dbReference type="InterPro" id="IPR035906">
    <property type="entry name" value="MetI-like_sf"/>
</dbReference>
<organism evidence="10 11">
    <name type="scientific">Marinobacterium lutimaris</name>
    <dbReference type="NCBI Taxonomy" id="568106"/>
    <lineage>
        <taxon>Bacteria</taxon>
        <taxon>Pseudomonadati</taxon>
        <taxon>Pseudomonadota</taxon>
        <taxon>Gammaproteobacteria</taxon>
        <taxon>Oceanospirillales</taxon>
        <taxon>Oceanospirillaceae</taxon>
        <taxon>Marinobacterium</taxon>
    </lineage>
</organism>
<dbReference type="InterPro" id="IPR000515">
    <property type="entry name" value="MetI-like"/>
</dbReference>
<keyword evidence="5 8" id="KW-0812">Transmembrane</keyword>
<gene>
    <name evidence="10" type="ORF">SAMN05444390_101142</name>
</gene>
<proteinExistence type="inferred from homology"/>
<dbReference type="RefSeq" id="WP_104001169.1">
    <property type="nucleotide sequence ID" value="NZ_FNVQ01000001.1"/>
</dbReference>
<dbReference type="EMBL" id="FNVQ01000001">
    <property type="protein sequence ID" value="SEF65052.1"/>
    <property type="molecule type" value="Genomic_DNA"/>
</dbReference>
<feature type="transmembrane region" description="Helical" evidence="8">
    <location>
        <begin position="97"/>
        <end position="118"/>
    </location>
</feature>
<evidence type="ECO:0000259" key="9">
    <source>
        <dbReference type="PROSITE" id="PS50928"/>
    </source>
</evidence>
<feature type="domain" description="ABC transmembrane type-1" evidence="9">
    <location>
        <begin position="62"/>
        <end position="250"/>
    </location>
</feature>
<dbReference type="PANTHER" id="PTHR43357:SF4">
    <property type="entry name" value="INNER MEMBRANE ABC TRANSPORTER PERMEASE PROTEIN YDCV"/>
    <property type="match status" value="1"/>
</dbReference>
<keyword evidence="11" id="KW-1185">Reference proteome</keyword>
<dbReference type="OrthoDB" id="9782004at2"/>
<feature type="transmembrane region" description="Helical" evidence="8">
    <location>
        <begin position="180"/>
        <end position="199"/>
    </location>
</feature>
<dbReference type="SUPFAM" id="SSF161098">
    <property type="entry name" value="MetI-like"/>
    <property type="match status" value="1"/>
</dbReference>
<evidence type="ECO:0000256" key="6">
    <source>
        <dbReference type="ARBA" id="ARBA00022989"/>
    </source>
</evidence>
<name>A0A1H5TQA7_9GAMM</name>
<dbReference type="PROSITE" id="PS50928">
    <property type="entry name" value="ABC_TM1"/>
    <property type="match status" value="1"/>
</dbReference>
<protein>
    <submittedName>
        <fullName evidence="10">Putative spermidine/putrescine transport system permease protein</fullName>
    </submittedName>
</protein>
<reference evidence="10 11" key="1">
    <citation type="submission" date="2016-10" db="EMBL/GenBank/DDBJ databases">
        <authorList>
            <person name="de Groot N.N."/>
        </authorList>
    </citation>
    <scope>NUCLEOTIDE SEQUENCE [LARGE SCALE GENOMIC DNA]</scope>
    <source>
        <strain evidence="10 11">DSM 22012</strain>
    </source>
</reference>
<evidence type="ECO:0000256" key="8">
    <source>
        <dbReference type="RuleBase" id="RU363032"/>
    </source>
</evidence>
<comment type="similarity">
    <text evidence="8">Belongs to the binding-protein-dependent transport system permease family.</text>
</comment>
<dbReference type="PANTHER" id="PTHR43357">
    <property type="entry name" value="INNER MEMBRANE ABC TRANSPORTER PERMEASE PROTEIN YDCV"/>
    <property type="match status" value="1"/>
</dbReference>
<sequence length="265" mass="29052">MMRNSPLALIFHALFSIFMVAPLVVVCLVAFTDKGYLSMPFDGASFRWFKEILERPEFIEAFWFSLELGVVSATLALALAIPAALAIGRWSFPGRGAINAFLLSPLMIPHLVLGVAFLRFFSELNINGTYLGLVLAHGLMIMPYALRLVLASTSGIDPTLEHAAQSLGASNWTTFKRITLPLLLPGIASGWVLAFITSFDELTMSVFLASPSTTTLPVRMYLHIEETIDPLVASVSAMLILMTLILMALLDKFFGLERLMVGKGH</sequence>
<dbReference type="CDD" id="cd06261">
    <property type="entry name" value="TM_PBP2"/>
    <property type="match status" value="1"/>
</dbReference>
<dbReference type="GO" id="GO:0055085">
    <property type="term" value="P:transmembrane transport"/>
    <property type="evidence" value="ECO:0007669"/>
    <property type="project" value="InterPro"/>
</dbReference>
<accession>A0A1H5TQA7</accession>
<feature type="transmembrane region" description="Helical" evidence="8">
    <location>
        <begin position="231"/>
        <end position="250"/>
    </location>
</feature>
<keyword evidence="2 8" id="KW-0813">Transport</keyword>
<keyword evidence="4" id="KW-0997">Cell inner membrane</keyword>
<evidence type="ECO:0000313" key="10">
    <source>
        <dbReference type="EMBL" id="SEF65052.1"/>
    </source>
</evidence>
<keyword evidence="6 8" id="KW-1133">Transmembrane helix</keyword>
<evidence type="ECO:0000256" key="7">
    <source>
        <dbReference type="ARBA" id="ARBA00023136"/>
    </source>
</evidence>
<evidence type="ECO:0000256" key="5">
    <source>
        <dbReference type="ARBA" id="ARBA00022692"/>
    </source>
</evidence>
<dbReference type="Proteomes" id="UP000236745">
    <property type="component" value="Unassembled WGS sequence"/>
</dbReference>
<evidence type="ECO:0000313" key="11">
    <source>
        <dbReference type="Proteomes" id="UP000236745"/>
    </source>
</evidence>
<dbReference type="Pfam" id="PF00528">
    <property type="entry name" value="BPD_transp_1"/>
    <property type="match status" value="1"/>
</dbReference>
<keyword evidence="3" id="KW-1003">Cell membrane</keyword>
<evidence type="ECO:0000256" key="1">
    <source>
        <dbReference type="ARBA" id="ARBA00004429"/>
    </source>
</evidence>
<feature type="transmembrane region" description="Helical" evidence="8">
    <location>
        <begin position="7"/>
        <end position="31"/>
    </location>
</feature>
<dbReference type="GO" id="GO:0005886">
    <property type="term" value="C:plasma membrane"/>
    <property type="evidence" value="ECO:0007669"/>
    <property type="project" value="UniProtKB-SubCell"/>
</dbReference>
<evidence type="ECO:0000256" key="2">
    <source>
        <dbReference type="ARBA" id="ARBA00022448"/>
    </source>
</evidence>
<evidence type="ECO:0000256" key="3">
    <source>
        <dbReference type="ARBA" id="ARBA00022475"/>
    </source>
</evidence>
<keyword evidence="7 8" id="KW-0472">Membrane</keyword>
<dbReference type="AlphaFoldDB" id="A0A1H5TQA7"/>
<comment type="subcellular location">
    <subcellularLocation>
        <location evidence="1">Cell inner membrane</location>
        <topology evidence="1">Multi-pass membrane protein</topology>
    </subcellularLocation>
    <subcellularLocation>
        <location evidence="8">Cell membrane</location>
        <topology evidence="8">Multi-pass membrane protein</topology>
    </subcellularLocation>
</comment>